<organism evidence="5 6">
    <name type="scientific">Kordiimonas sediminis</name>
    <dbReference type="NCBI Taxonomy" id="1735581"/>
    <lineage>
        <taxon>Bacteria</taxon>
        <taxon>Pseudomonadati</taxon>
        <taxon>Pseudomonadota</taxon>
        <taxon>Alphaproteobacteria</taxon>
        <taxon>Kordiimonadales</taxon>
        <taxon>Kordiimonadaceae</taxon>
        <taxon>Kordiimonas</taxon>
    </lineage>
</organism>
<dbReference type="InterPro" id="IPR036388">
    <property type="entry name" value="WH-like_DNA-bd_sf"/>
</dbReference>
<dbReference type="InterPro" id="IPR000792">
    <property type="entry name" value="Tscrpt_reg_LuxR_C"/>
</dbReference>
<keyword evidence="6" id="KW-1185">Reference proteome</keyword>
<proteinExistence type="predicted"/>
<dbReference type="PROSITE" id="PS50043">
    <property type="entry name" value="HTH_LUXR_2"/>
    <property type="match status" value="1"/>
</dbReference>
<evidence type="ECO:0000313" key="5">
    <source>
        <dbReference type="EMBL" id="GHF18031.1"/>
    </source>
</evidence>
<evidence type="ECO:0000256" key="1">
    <source>
        <dbReference type="ARBA" id="ARBA00023015"/>
    </source>
</evidence>
<sequence length="295" mass="33445">MMDDQRMNQQSELGDLFLKHPALGVYFRSIAGVVQALGTPDFEERLMAFLSDVVPVDHCAVFTYSEKGEAGHLFTHSRMPDREAEELARDYVEKFHAQDPNFQEMKDKALDDKVYYRFSRRGMSEGYDPAYQNHFFDRSGLIDKASTIGRIENGQVYCNFYRMSDSTTYSAEDWEALKDLMPLATALVAAHYDLARSRGHLFMDNGSENIVRKSIVHNVISSDNPLFSVLTDRERQVCERILLGFTTTGIGLDLNIAPTSVATYRKRAYSKLGISSQNELFSLCLRAAENSPIKS</sequence>
<dbReference type="PROSITE" id="PS00622">
    <property type="entry name" value="HTH_LUXR_1"/>
    <property type="match status" value="1"/>
</dbReference>
<dbReference type="EMBL" id="BNCI01000001">
    <property type="protein sequence ID" value="GHF18031.1"/>
    <property type="molecule type" value="Genomic_DNA"/>
</dbReference>
<protein>
    <submittedName>
        <fullName evidence="5">Helix-turn-helix transcriptional regulator</fullName>
    </submittedName>
</protein>
<evidence type="ECO:0000313" key="6">
    <source>
        <dbReference type="Proteomes" id="UP000630923"/>
    </source>
</evidence>
<dbReference type="SMART" id="SM00421">
    <property type="entry name" value="HTH_LUXR"/>
    <property type="match status" value="1"/>
</dbReference>
<evidence type="ECO:0000259" key="4">
    <source>
        <dbReference type="PROSITE" id="PS50043"/>
    </source>
</evidence>
<dbReference type="PANTHER" id="PTHR44688">
    <property type="entry name" value="DNA-BINDING TRANSCRIPTIONAL ACTIVATOR DEVR_DOSR"/>
    <property type="match status" value="1"/>
</dbReference>
<dbReference type="GO" id="GO:0003677">
    <property type="term" value="F:DNA binding"/>
    <property type="evidence" value="ECO:0007669"/>
    <property type="project" value="UniProtKB-KW"/>
</dbReference>
<gene>
    <name evidence="5" type="ORF">GCM10017044_10670</name>
</gene>
<dbReference type="Pfam" id="PF00196">
    <property type="entry name" value="GerE"/>
    <property type="match status" value="1"/>
</dbReference>
<dbReference type="GO" id="GO:0006355">
    <property type="term" value="P:regulation of DNA-templated transcription"/>
    <property type="evidence" value="ECO:0007669"/>
    <property type="project" value="InterPro"/>
</dbReference>
<feature type="domain" description="HTH luxR-type" evidence="4">
    <location>
        <begin position="223"/>
        <end position="288"/>
    </location>
</feature>
<dbReference type="InterPro" id="IPR016032">
    <property type="entry name" value="Sig_transdc_resp-reg_C-effctor"/>
</dbReference>
<reference evidence="5" key="1">
    <citation type="journal article" date="2014" name="Int. J. Syst. Evol. Microbiol.">
        <title>Complete genome sequence of Corynebacterium casei LMG S-19264T (=DSM 44701T), isolated from a smear-ripened cheese.</title>
        <authorList>
            <consortium name="US DOE Joint Genome Institute (JGI-PGF)"/>
            <person name="Walter F."/>
            <person name="Albersmeier A."/>
            <person name="Kalinowski J."/>
            <person name="Ruckert C."/>
        </authorList>
    </citation>
    <scope>NUCLEOTIDE SEQUENCE</scope>
    <source>
        <strain evidence="5">KCTC 42590</strain>
    </source>
</reference>
<evidence type="ECO:0000256" key="3">
    <source>
        <dbReference type="ARBA" id="ARBA00023163"/>
    </source>
</evidence>
<evidence type="ECO:0000256" key="2">
    <source>
        <dbReference type="ARBA" id="ARBA00023125"/>
    </source>
</evidence>
<reference evidence="5" key="2">
    <citation type="submission" date="2020-09" db="EMBL/GenBank/DDBJ databases">
        <authorList>
            <person name="Sun Q."/>
            <person name="Kim S."/>
        </authorList>
    </citation>
    <scope>NUCLEOTIDE SEQUENCE</scope>
    <source>
        <strain evidence="5">KCTC 42590</strain>
    </source>
</reference>
<dbReference type="Proteomes" id="UP000630923">
    <property type="component" value="Unassembled WGS sequence"/>
</dbReference>
<dbReference type="AlphaFoldDB" id="A0A919E477"/>
<accession>A0A919E477</accession>
<name>A0A919E477_9PROT</name>
<keyword evidence="3" id="KW-0804">Transcription</keyword>
<dbReference type="Gene3D" id="1.10.10.10">
    <property type="entry name" value="Winged helix-like DNA-binding domain superfamily/Winged helix DNA-binding domain"/>
    <property type="match status" value="1"/>
</dbReference>
<dbReference type="PANTHER" id="PTHR44688:SF16">
    <property type="entry name" value="DNA-BINDING TRANSCRIPTIONAL ACTIVATOR DEVR_DOSR"/>
    <property type="match status" value="1"/>
</dbReference>
<comment type="caution">
    <text evidence="5">The sequence shown here is derived from an EMBL/GenBank/DDBJ whole genome shotgun (WGS) entry which is preliminary data.</text>
</comment>
<keyword evidence="2" id="KW-0238">DNA-binding</keyword>
<keyword evidence="1" id="KW-0805">Transcription regulation</keyword>
<dbReference type="SUPFAM" id="SSF46894">
    <property type="entry name" value="C-terminal effector domain of the bipartite response regulators"/>
    <property type="match status" value="1"/>
</dbReference>